<evidence type="ECO:0000313" key="2">
    <source>
        <dbReference type="Proteomes" id="UP000241736"/>
    </source>
</evidence>
<accession>A0A2P6MC59</accession>
<dbReference type="InterPro" id="IPR007922">
    <property type="entry name" value="DciA-like"/>
</dbReference>
<dbReference type="Proteomes" id="UP000241736">
    <property type="component" value="Unassembled WGS sequence"/>
</dbReference>
<evidence type="ECO:0000313" key="1">
    <source>
        <dbReference type="EMBL" id="PRH83575.1"/>
    </source>
</evidence>
<protein>
    <submittedName>
        <fullName evidence="1">DUF721 domain-containing protein</fullName>
    </submittedName>
</protein>
<dbReference type="Pfam" id="PF05258">
    <property type="entry name" value="DciA"/>
    <property type="match status" value="1"/>
</dbReference>
<organism evidence="1 2">
    <name type="scientific">Arenimonas caeni</name>
    <dbReference type="NCBI Taxonomy" id="2058085"/>
    <lineage>
        <taxon>Bacteria</taxon>
        <taxon>Pseudomonadati</taxon>
        <taxon>Pseudomonadota</taxon>
        <taxon>Gammaproteobacteria</taxon>
        <taxon>Lysobacterales</taxon>
        <taxon>Lysobacteraceae</taxon>
        <taxon>Arenimonas</taxon>
    </lineage>
</organism>
<comment type="caution">
    <text evidence="1">The sequence shown here is derived from an EMBL/GenBank/DDBJ whole genome shotgun (WGS) entry which is preliminary data.</text>
</comment>
<name>A0A2P6MC59_9GAMM</name>
<sequence>MPSADARTFGWSKASFFGPRRKFAAMMTFIMSDRSKPFVRGSAPPARLPPEALDALSGTGLASVVERARWLGKLDPVLRQSLPATLADQCRLANVDDKNLVFLVSGPVWKAKLRLHADALLGAAAAAGLKARTLVVKVAPPEPAIPAGTGHSKPLSEAVRDSLRATALSVSDPGLRAQLLRLAGPPRGDTDGA</sequence>
<gene>
    <name evidence="1" type="ORF">C6N40_02325</name>
</gene>
<dbReference type="OrthoDB" id="5801779at2"/>
<reference evidence="1 2" key="1">
    <citation type="submission" date="2018-03" db="EMBL/GenBank/DDBJ databases">
        <title>Arenimonas caeni sp. nov., isolated from activated sludge.</title>
        <authorList>
            <person name="Liu H."/>
        </authorList>
    </citation>
    <scope>NUCLEOTIDE SEQUENCE [LARGE SCALE GENOMIC DNA]</scope>
    <source>
        <strain evidence="2">z29</strain>
    </source>
</reference>
<proteinExistence type="predicted"/>
<dbReference type="AlphaFoldDB" id="A0A2P6MC59"/>
<keyword evidence="2" id="KW-1185">Reference proteome</keyword>
<dbReference type="EMBL" id="PVLF01000002">
    <property type="protein sequence ID" value="PRH83575.1"/>
    <property type="molecule type" value="Genomic_DNA"/>
</dbReference>